<keyword evidence="3" id="KW-1185">Reference proteome</keyword>
<protein>
    <submittedName>
        <fullName evidence="2">16821_t:CDS:1</fullName>
    </submittedName>
</protein>
<name>A0A9N9EJK3_FUNMO</name>
<evidence type="ECO:0000313" key="2">
    <source>
        <dbReference type="EMBL" id="CAG8681025.1"/>
    </source>
</evidence>
<sequence length="73" mass="8568">KDVDELYRLNILNEQEINEADLTVEETTDFTSKDQSTDTFHSDEEDNEPVNNDNFKDYSYSSFEPFQDLSATY</sequence>
<gene>
    <name evidence="2" type="ORF">FMOSSE_LOCUS12887</name>
</gene>
<dbReference type="Proteomes" id="UP000789375">
    <property type="component" value="Unassembled WGS sequence"/>
</dbReference>
<accession>A0A9N9EJK3</accession>
<comment type="caution">
    <text evidence="2">The sequence shown here is derived from an EMBL/GenBank/DDBJ whole genome shotgun (WGS) entry which is preliminary data.</text>
</comment>
<evidence type="ECO:0000256" key="1">
    <source>
        <dbReference type="SAM" id="MobiDB-lite"/>
    </source>
</evidence>
<feature type="non-terminal residue" evidence="2">
    <location>
        <position position="73"/>
    </location>
</feature>
<organism evidence="2 3">
    <name type="scientific">Funneliformis mosseae</name>
    <name type="common">Endomycorrhizal fungus</name>
    <name type="synonym">Glomus mosseae</name>
    <dbReference type="NCBI Taxonomy" id="27381"/>
    <lineage>
        <taxon>Eukaryota</taxon>
        <taxon>Fungi</taxon>
        <taxon>Fungi incertae sedis</taxon>
        <taxon>Mucoromycota</taxon>
        <taxon>Glomeromycotina</taxon>
        <taxon>Glomeromycetes</taxon>
        <taxon>Glomerales</taxon>
        <taxon>Glomeraceae</taxon>
        <taxon>Funneliformis</taxon>
    </lineage>
</organism>
<proteinExistence type="predicted"/>
<evidence type="ECO:0000313" key="3">
    <source>
        <dbReference type="Proteomes" id="UP000789375"/>
    </source>
</evidence>
<dbReference type="AlphaFoldDB" id="A0A9N9EJK3"/>
<reference evidence="2" key="1">
    <citation type="submission" date="2021-06" db="EMBL/GenBank/DDBJ databases">
        <authorList>
            <person name="Kallberg Y."/>
            <person name="Tangrot J."/>
            <person name="Rosling A."/>
        </authorList>
    </citation>
    <scope>NUCLEOTIDE SEQUENCE</scope>
    <source>
        <strain evidence="2">87-6 pot B 2015</strain>
    </source>
</reference>
<dbReference type="EMBL" id="CAJVPP010006714">
    <property type="protein sequence ID" value="CAG8681025.1"/>
    <property type="molecule type" value="Genomic_DNA"/>
</dbReference>
<feature type="compositionally biased region" description="Basic and acidic residues" evidence="1">
    <location>
        <begin position="31"/>
        <end position="42"/>
    </location>
</feature>
<feature type="region of interest" description="Disordered" evidence="1">
    <location>
        <begin position="20"/>
        <end position="60"/>
    </location>
</feature>